<dbReference type="EC" id="2.3.1.-" evidence="4"/>
<accession>A0A3B1DHL9</accession>
<dbReference type="PROSITE" id="PS00101">
    <property type="entry name" value="HEXAPEP_TRANSFERASES"/>
    <property type="match status" value="1"/>
</dbReference>
<dbReference type="Pfam" id="PF00132">
    <property type="entry name" value="Hexapep"/>
    <property type="match status" value="1"/>
</dbReference>
<keyword evidence="2 4" id="KW-0808">Transferase</keyword>
<feature type="compositionally biased region" description="Polar residues" evidence="3">
    <location>
        <begin position="13"/>
        <end position="27"/>
    </location>
</feature>
<sequence length="198" mass="22206">MNTERQKEARTPMPSTIDISNKPSPHSTRNKLKRLLWNLVQATVFRWVPRPMHRVRARILRAFGARVSLKARVCPRAKIWGPWNLVMHDYATLADDVDCYCVDTIEIGEHTTVSQYSYLCGATHDHTHPRFPLQPKPIHIGKSCWIAADVFVAPGVTIGDGTVVGARSSVFTDLPAWKVCVGSPAKPVGERKIQSKED</sequence>
<evidence type="ECO:0000256" key="2">
    <source>
        <dbReference type="ARBA" id="ARBA00022679"/>
    </source>
</evidence>
<dbReference type="NCBIfam" id="NF007797">
    <property type="entry name" value="PRK10502.1"/>
    <property type="match status" value="1"/>
</dbReference>
<name>A0A3B1DHL9_9ZZZZ</name>
<dbReference type="GO" id="GO:0005829">
    <property type="term" value="C:cytosol"/>
    <property type="evidence" value="ECO:0007669"/>
    <property type="project" value="TreeGrafter"/>
</dbReference>
<dbReference type="PANTHER" id="PTHR23416:SF23">
    <property type="entry name" value="ACETYLTRANSFERASE C18B11.09C-RELATED"/>
    <property type="match status" value="1"/>
</dbReference>
<feature type="region of interest" description="Disordered" evidence="3">
    <location>
        <begin position="1"/>
        <end position="28"/>
    </location>
</feature>
<dbReference type="SUPFAM" id="SSF51161">
    <property type="entry name" value="Trimeric LpxA-like enzymes"/>
    <property type="match status" value="1"/>
</dbReference>
<dbReference type="EMBL" id="UOGK01000672">
    <property type="protein sequence ID" value="VAX42286.1"/>
    <property type="molecule type" value="Genomic_DNA"/>
</dbReference>
<dbReference type="PANTHER" id="PTHR23416">
    <property type="entry name" value="SIALIC ACID SYNTHASE-RELATED"/>
    <property type="match status" value="1"/>
</dbReference>
<dbReference type="InterPro" id="IPR001451">
    <property type="entry name" value="Hexapep"/>
</dbReference>
<dbReference type="AlphaFoldDB" id="A0A3B1DHL9"/>
<evidence type="ECO:0000256" key="3">
    <source>
        <dbReference type="SAM" id="MobiDB-lite"/>
    </source>
</evidence>
<evidence type="ECO:0000256" key="1">
    <source>
        <dbReference type="ARBA" id="ARBA00007274"/>
    </source>
</evidence>
<dbReference type="GO" id="GO:0008374">
    <property type="term" value="F:O-acyltransferase activity"/>
    <property type="evidence" value="ECO:0007669"/>
    <property type="project" value="TreeGrafter"/>
</dbReference>
<dbReference type="InterPro" id="IPR011004">
    <property type="entry name" value="Trimer_LpxA-like_sf"/>
</dbReference>
<dbReference type="CDD" id="cd05825">
    <property type="entry name" value="LbH_wcaF_like"/>
    <property type="match status" value="1"/>
</dbReference>
<dbReference type="Gene3D" id="2.160.10.10">
    <property type="entry name" value="Hexapeptide repeat proteins"/>
    <property type="match status" value="1"/>
</dbReference>
<dbReference type="InterPro" id="IPR051159">
    <property type="entry name" value="Hexapeptide_acetyltransf"/>
</dbReference>
<dbReference type="InterPro" id="IPR018357">
    <property type="entry name" value="Hexapep_transf_CS"/>
</dbReference>
<comment type="similarity">
    <text evidence="1">Belongs to the transferase hexapeptide repeat family.</text>
</comment>
<keyword evidence="4" id="KW-0012">Acyltransferase</keyword>
<evidence type="ECO:0000313" key="4">
    <source>
        <dbReference type="EMBL" id="VAX42286.1"/>
    </source>
</evidence>
<organism evidence="4">
    <name type="scientific">hydrothermal vent metagenome</name>
    <dbReference type="NCBI Taxonomy" id="652676"/>
    <lineage>
        <taxon>unclassified sequences</taxon>
        <taxon>metagenomes</taxon>
        <taxon>ecological metagenomes</taxon>
    </lineage>
</organism>
<protein>
    <submittedName>
        <fullName evidence="4">Colanic acid biosynthesis acetyltransferase WcaF</fullName>
        <ecNumber evidence="4">2.3.1.-</ecNumber>
    </submittedName>
</protein>
<feature type="compositionally biased region" description="Basic and acidic residues" evidence="3">
    <location>
        <begin position="1"/>
        <end position="10"/>
    </location>
</feature>
<gene>
    <name evidence="4" type="ORF">MNBD_PLANCTO03-143</name>
</gene>
<proteinExistence type="inferred from homology"/>
<reference evidence="4" key="1">
    <citation type="submission" date="2018-06" db="EMBL/GenBank/DDBJ databases">
        <authorList>
            <person name="Zhirakovskaya E."/>
        </authorList>
    </citation>
    <scope>NUCLEOTIDE SEQUENCE</scope>
</reference>